<proteinExistence type="predicted"/>
<dbReference type="Pfam" id="PF00642">
    <property type="entry name" value="zf-CCCH"/>
    <property type="match status" value="1"/>
</dbReference>
<dbReference type="PANTHER" id="PTHR12930">
    <property type="entry name" value="ZINC FINGER PROTEIN 183"/>
    <property type="match status" value="1"/>
</dbReference>
<evidence type="ECO:0000259" key="7">
    <source>
        <dbReference type="PROSITE" id="PS50103"/>
    </source>
</evidence>
<feature type="domain" description="C3H1-type" evidence="7">
    <location>
        <begin position="170"/>
        <end position="198"/>
    </location>
</feature>
<keyword evidence="3 4" id="KW-0862">Zinc</keyword>
<protein>
    <recommendedName>
        <fullName evidence="9">RING-type E3 ubiquitin transferase</fullName>
    </recommendedName>
</protein>
<dbReference type="PhylomeDB" id="A0A0G4F852"/>
<dbReference type="PANTHER" id="PTHR12930:SF0">
    <property type="entry name" value="RING FINGER PROTEIN 113B"/>
    <property type="match status" value="1"/>
</dbReference>
<evidence type="ECO:0000256" key="4">
    <source>
        <dbReference type="PROSITE-ProRule" id="PRU00723"/>
    </source>
</evidence>
<feature type="compositionally biased region" description="Acidic residues" evidence="5">
    <location>
        <begin position="349"/>
        <end position="358"/>
    </location>
</feature>
<dbReference type="InterPro" id="IPR036855">
    <property type="entry name" value="Znf_CCCH_sf"/>
</dbReference>
<dbReference type="EMBL" id="CDMZ01000194">
    <property type="protein sequence ID" value="CEM08893.1"/>
    <property type="molecule type" value="Genomic_DNA"/>
</dbReference>
<evidence type="ECO:0008006" key="9">
    <source>
        <dbReference type="Google" id="ProtNLM"/>
    </source>
</evidence>
<evidence type="ECO:0000256" key="2">
    <source>
        <dbReference type="ARBA" id="ARBA00022771"/>
    </source>
</evidence>
<name>A0A0G4F852_9ALVE</name>
<dbReference type="PROSITE" id="PS50103">
    <property type="entry name" value="ZF_C3H1"/>
    <property type="match status" value="1"/>
</dbReference>
<feature type="domain" description="RING-type" evidence="6">
    <location>
        <begin position="257"/>
        <end position="298"/>
    </location>
</feature>
<dbReference type="GO" id="GO:0005684">
    <property type="term" value="C:U2-type spliceosomal complex"/>
    <property type="evidence" value="ECO:0007669"/>
    <property type="project" value="TreeGrafter"/>
</dbReference>
<feature type="region of interest" description="Disordered" evidence="5">
    <location>
        <begin position="334"/>
        <end position="401"/>
    </location>
</feature>
<dbReference type="GO" id="GO:0034247">
    <property type="term" value="P:snoRNA splicing"/>
    <property type="evidence" value="ECO:0007669"/>
    <property type="project" value="TreeGrafter"/>
</dbReference>
<feature type="compositionally biased region" description="Acidic residues" evidence="5">
    <location>
        <begin position="232"/>
        <end position="250"/>
    </location>
</feature>
<dbReference type="InterPro" id="IPR000571">
    <property type="entry name" value="Znf_CCCH"/>
</dbReference>
<dbReference type="VEuPathDB" id="CryptoDB:Cvel_15730"/>
<dbReference type="FunFam" id="3.30.40.10:FF:000045">
    <property type="entry name" value="RING finger protein 113A"/>
    <property type="match status" value="1"/>
</dbReference>
<dbReference type="Gene3D" id="4.10.1000.10">
    <property type="entry name" value="Zinc finger, CCCH-type"/>
    <property type="match status" value="1"/>
</dbReference>
<dbReference type="SUPFAM" id="SSF57850">
    <property type="entry name" value="RING/U-box"/>
    <property type="match status" value="1"/>
</dbReference>
<organism evidence="8">
    <name type="scientific">Chromera velia CCMP2878</name>
    <dbReference type="NCBI Taxonomy" id="1169474"/>
    <lineage>
        <taxon>Eukaryota</taxon>
        <taxon>Sar</taxon>
        <taxon>Alveolata</taxon>
        <taxon>Colpodellida</taxon>
        <taxon>Chromeraceae</taxon>
        <taxon>Chromera</taxon>
    </lineage>
</organism>
<feature type="region of interest" description="Disordered" evidence="5">
    <location>
        <begin position="229"/>
        <end position="250"/>
    </location>
</feature>
<feature type="compositionally biased region" description="Basic and acidic residues" evidence="5">
    <location>
        <begin position="359"/>
        <end position="375"/>
    </location>
</feature>
<dbReference type="SMART" id="SM00356">
    <property type="entry name" value="ZnF_C3H1"/>
    <property type="match status" value="1"/>
</dbReference>
<dbReference type="PROSITE" id="PS00518">
    <property type="entry name" value="ZF_RING_1"/>
    <property type="match status" value="1"/>
</dbReference>
<dbReference type="CDD" id="cd16539">
    <property type="entry name" value="RING-HC_RNF113A_B"/>
    <property type="match status" value="1"/>
</dbReference>
<evidence type="ECO:0000256" key="5">
    <source>
        <dbReference type="SAM" id="MobiDB-lite"/>
    </source>
</evidence>
<dbReference type="GO" id="GO:0008270">
    <property type="term" value="F:zinc ion binding"/>
    <property type="evidence" value="ECO:0007669"/>
    <property type="project" value="UniProtKB-KW"/>
</dbReference>
<dbReference type="AlphaFoldDB" id="A0A0G4F852"/>
<feature type="compositionally biased region" description="Low complexity" evidence="5">
    <location>
        <begin position="52"/>
        <end position="67"/>
    </location>
</feature>
<gene>
    <name evidence="8" type="ORF">Cvel_15730</name>
</gene>
<keyword evidence="1 4" id="KW-0479">Metal-binding</keyword>
<feature type="region of interest" description="Disordered" evidence="5">
    <location>
        <begin position="1"/>
        <end position="67"/>
    </location>
</feature>
<evidence type="ECO:0000313" key="8">
    <source>
        <dbReference type="EMBL" id="CEM08893.1"/>
    </source>
</evidence>
<sequence length="401" mass="44079">MFAKRTTKQGARKKSEEEENDEGEVEIRKKKAARHIAEGNSVATGTAKTRDPTAAPSSSSSSSSSSATAASLGAYESSRTVNLLGKEHKATALLEIDTARDQDHRAILERNQQISEQILAGNLDEKTYHGQGGYKQIANSSSDAIRAAKYTGLMGPIRGTQHIRMSARFDYQPDICKDYKETGYCGYGDSCIYLHDRSDYKSGWQLEREWQEDQKRKAERLARKMAKAAGEEVLEGGSDDSDSDDDSEDEEGIPFACLICREKWTLQARPVMTTCGHYFCERCALQHYSKNKGCAVCDRPTNGIFNSAEKIMDKLQAAGAEGREKERRLAVLREAATGVKAPLRAPSSDDSDDEEEDGKGEGGAREVQKAERGTKAGEGSVSENEDDEDRKEMSGAFEPVD</sequence>
<dbReference type="InterPro" id="IPR017907">
    <property type="entry name" value="Znf_RING_CS"/>
</dbReference>
<evidence type="ECO:0000256" key="1">
    <source>
        <dbReference type="ARBA" id="ARBA00022723"/>
    </source>
</evidence>
<dbReference type="InterPro" id="IPR013083">
    <property type="entry name" value="Znf_RING/FYVE/PHD"/>
</dbReference>
<dbReference type="InterPro" id="IPR001841">
    <property type="entry name" value="Znf_RING"/>
</dbReference>
<dbReference type="Pfam" id="PF14634">
    <property type="entry name" value="zf-RING_5"/>
    <property type="match status" value="1"/>
</dbReference>
<accession>A0A0G4F852</accession>
<feature type="compositionally biased region" description="Basic residues" evidence="5">
    <location>
        <begin position="1"/>
        <end position="12"/>
    </location>
</feature>
<dbReference type="Gene3D" id="3.30.40.10">
    <property type="entry name" value="Zinc/RING finger domain, C3HC4 (zinc finger)"/>
    <property type="match status" value="1"/>
</dbReference>
<evidence type="ECO:0000256" key="3">
    <source>
        <dbReference type="ARBA" id="ARBA00022833"/>
    </source>
</evidence>
<feature type="zinc finger region" description="C3H1-type" evidence="4">
    <location>
        <begin position="170"/>
        <end position="198"/>
    </location>
</feature>
<dbReference type="InterPro" id="IPR039971">
    <property type="entry name" value="CWC24-like"/>
</dbReference>
<evidence type="ECO:0000259" key="6">
    <source>
        <dbReference type="PROSITE" id="PS50089"/>
    </source>
</evidence>
<dbReference type="PROSITE" id="PS50089">
    <property type="entry name" value="ZF_RING_2"/>
    <property type="match status" value="1"/>
</dbReference>
<reference evidence="8" key="1">
    <citation type="submission" date="2014-11" db="EMBL/GenBank/DDBJ databases">
        <authorList>
            <person name="Otto D Thomas"/>
            <person name="Naeem Raeece"/>
        </authorList>
    </citation>
    <scope>NUCLEOTIDE SEQUENCE</scope>
</reference>
<keyword evidence="2 4" id="KW-0863">Zinc-finger</keyword>
<dbReference type="SMART" id="SM00184">
    <property type="entry name" value="RING"/>
    <property type="match status" value="1"/>
</dbReference>
<dbReference type="SUPFAM" id="SSF90229">
    <property type="entry name" value="CCCH zinc finger"/>
    <property type="match status" value="1"/>
</dbReference>